<comment type="caution">
    <text evidence="1">The sequence shown here is derived from an EMBL/GenBank/DDBJ whole genome shotgun (WGS) entry which is preliminary data.</text>
</comment>
<reference evidence="1" key="1">
    <citation type="submission" date="2020-05" db="EMBL/GenBank/DDBJ databases">
        <title>Phylogenomic resolution of chytrid fungi.</title>
        <authorList>
            <person name="Stajich J.E."/>
            <person name="Amses K."/>
            <person name="Simmons R."/>
            <person name="Seto K."/>
            <person name="Myers J."/>
            <person name="Bonds A."/>
            <person name="Quandt C.A."/>
            <person name="Barry K."/>
            <person name="Liu P."/>
            <person name="Grigoriev I."/>
            <person name="Longcore J.E."/>
            <person name="James T.Y."/>
        </authorList>
    </citation>
    <scope>NUCLEOTIDE SEQUENCE</scope>
    <source>
        <strain evidence="1">JEL0318</strain>
    </source>
</reference>
<gene>
    <name evidence="1" type="ORF">HK097_003036</name>
</gene>
<accession>A0AAD5WXF4</accession>
<dbReference type="EMBL" id="JADGJD010001698">
    <property type="protein sequence ID" value="KAJ3038783.1"/>
    <property type="molecule type" value="Genomic_DNA"/>
</dbReference>
<dbReference type="Proteomes" id="UP001212841">
    <property type="component" value="Unassembled WGS sequence"/>
</dbReference>
<organism evidence="1 2">
    <name type="scientific">Rhizophlyctis rosea</name>
    <dbReference type="NCBI Taxonomy" id="64517"/>
    <lineage>
        <taxon>Eukaryota</taxon>
        <taxon>Fungi</taxon>
        <taxon>Fungi incertae sedis</taxon>
        <taxon>Chytridiomycota</taxon>
        <taxon>Chytridiomycota incertae sedis</taxon>
        <taxon>Chytridiomycetes</taxon>
        <taxon>Rhizophlyctidales</taxon>
        <taxon>Rhizophlyctidaceae</taxon>
        <taxon>Rhizophlyctis</taxon>
    </lineage>
</organism>
<protein>
    <submittedName>
        <fullName evidence="1">Uncharacterized protein</fullName>
    </submittedName>
</protein>
<name>A0AAD5WXF4_9FUNG</name>
<keyword evidence="2" id="KW-1185">Reference proteome</keyword>
<dbReference type="AlphaFoldDB" id="A0AAD5WXF4"/>
<proteinExistence type="predicted"/>
<evidence type="ECO:0000313" key="1">
    <source>
        <dbReference type="EMBL" id="KAJ3038783.1"/>
    </source>
</evidence>
<sequence length="151" mass="16621">MSSLRADWNEGAVQMCPAQGDQTPTNIAYLASKNEAERAAWKFVEKKKPSFDLTTLQPVYVFGRPLTTPKSAQDLKSLLVLYSYAEDGGLRFILSAGTFGVGVQRTGQPIASLDMTQLPRRYDQPLYGVSRATVSDDFMPALKEQGVEVIV</sequence>
<dbReference type="Gene3D" id="3.40.50.720">
    <property type="entry name" value="NAD(P)-binding Rossmann-like Domain"/>
    <property type="match status" value="1"/>
</dbReference>
<evidence type="ECO:0000313" key="2">
    <source>
        <dbReference type="Proteomes" id="UP001212841"/>
    </source>
</evidence>